<feature type="transmembrane region" description="Helical" evidence="1">
    <location>
        <begin position="196"/>
        <end position="215"/>
    </location>
</feature>
<dbReference type="AlphaFoldDB" id="A0A3P8WV09"/>
<accession>A0A3P8WV09</accession>
<keyword evidence="1" id="KW-0812">Transmembrane</keyword>
<reference evidence="2" key="2">
    <citation type="submission" date="2025-08" db="UniProtKB">
        <authorList>
            <consortium name="Ensembl"/>
        </authorList>
    </citation>
    <scope>IDENTIFICATION</scope>
</reference>
<keyword evidence="3" id="KW-1185">Reference proteome</keyword>
<evidence type="ECO:0008006" key="4">
    <source>
        <dbReference type="Google" id="ProtNLM"/>
    </source>
</evidence>
<organism evidence="2 3">
    <name type="scientific">Cynoglossus semilaevis</name>
    <name type="common">Tongue sole</name>
    <dbReference type="NCBI Taxonomy" id="244447"/>
    <lineage>
        <taxon>Eukaryota</taxon>
        <taxon>Metazoa</taxon>
        <taxon>Chordata</taxon>
        <taxon>Craniata</taxon>
        <taxon>Vertebrata</taxon>
        <taxon>Euteleostomi</taxon>
        <taxon>Actinopterygii</taxon>
        <taxon>Neopterygii</taxon>
        <taxon>Teleostei</taxon>
        <taxon>Neoteleostei</taxon>
        <taxon>Acanthomorphata</taxon>
        <taxon>Carangaria</taxon>
        <taxon>Pleuronectiformes</taxon>
        <taxon>Pleuronectoidei</taxon>
        <taxon>Cynoglossidae</taxon>
        <taxon>Cynoglossinae</taxon>
        <taxon>Cynoglossus</taxon>
    </lineage>
</organism>
<protein>
    <recommendedName>
        <fullName evidence="4">G-protein coupled receptors family 1 profile domain-containing protein</fullName>
    </recommendedName>
</protein>
<proteinExistence type="predicted"/>
<dbReference type="OMA" id="TSHWAYL"/>
<feature type="transmembrane region" description="Helical" evidence="1">
    <location>
        <begin position="123"/>
        <end position="142"/>
    </location>
</feature>
<dbReference type="InParanoid" id="A0A3P8WV09"/>
<dbReference type="Proteomes" id="UP000265120">
    <property type="component" value="Chromosome 15"/>
</dbReference>
<sequence>ADTPGEIGKLVFTVKTPVWREGRVIPLFILLKVTMVLLFPNRSSLPLLVGCGFSLRALLLLRSPHISTKPSTVFLVQLASSDCLILLQWTLWLSVKLSWWTEKPGRGETVSDLCLQLLDAHHLASLLLLGLLGLEATLVSRWPQQTVRFRTSHWAHLSCALVWMFVLLEFTLSLHLQTLRKTNPDNYWSQLQDSKLSFVGLVPPSFLLSTFSPCLRKLLWLMNLWLHYALTHFLLTKLPK</sequence>
<reference evidence="2" key="3">
    <citation type="submission" date="2025-09" db="UniProtKB">
        <authorList>
            <consortium name="Ensembl"/>
        </authorList>
    </citation>
    <scope>IDENTIFICATION</scope>
</reference>
<evidence type="ECO:0000313" key="2">
    <source>
        <dbReference type="Ensembl" id="ENSCSEP00000028515.1"/>
    </source>
</evidence>
<dbReference type="Gene3D" id="1.20.1070.10">
    <property type="entry name" value="Rhodopsin 7-helix transmembrane proteins"/>
    <property type="match status" value="1"/>
</dbReference>
<feature type="transmembrane region" description="Helical" evidence="1">
    <location>
        <begin position="73"/>
        <end position="95"/>
    </location>
</feature>
<feature type="transmembrane region" description="Helical" evidence="1">
    <location>
        <begin position="45"/>
        <end position="61"/>
    </location>
</feature>
<keyword evidence="1" id="KW-1133">Transmembrane helix</keyword>
<feature type="transmembrane region" description="Helical" evidence="1">
    <location>
        <begin position="154"/>
        <end position="176"/>
    </location>
</feature>
<evidence type="ECO:0000256" key="1">
    <source>
        <dbReference type="SAM" id="Phobius"/>
    </source>
</evidence>
<dbReference type="GeneTree" id="ENSGT01030000235435"/>
<keyword evidence="1" id="KW-0472">Membrane</keyword>
<evidence type="ECO:0000313" key="3">
    <source>
        <dbReference type="Proteomes" id="UP000265120"/>
    </source>
</evidence>
<reference evidence="2 3" key="1">
    <citation type="journal article" date="2014" name="Nat. Genet.">
        <title>Whole-genome sequence of a flatfish provides insights into ZW sex chromosome evolution and adaptation to a benthic lifestyle.</title>
        <authorList>
            <person name="Chen S."/>
            <person name="Zhang G."/>
            <person name="Shao C."/>
            <person name="Huang Q."/>
            <person name="Liu G."/>
            <person name="Zhang P."/>
            <person name="Song W."/>
            <person name="An N."/>
            <person name="Chalopin D."/>
            <person name="Volff J.N."/>
            <person name="Hong Y."/>
            <person name="Li Q."/>
            <person name="Sha Z."/>
            <person name="Zhou H."/>
            <person name="Xie M."/>
            <person name="Yu Q."/>
            <person name="Liu Y."/>
            <person name="Xiang H."/>
            <person name="Wang N."/>
            <person name="Wu K."/>
            <person name="Yang C."/>
            <person name="Zhou Q."/>
            <person name="Liao X."/>
            <person name="Yang L."/>
            <person name="Hu Q."/>
            <person name="Zhang J."/>
            <person name="Meng L."/>
            <person name="Jin L."/>
            <person name="Tian Y."/>
            <person name="Lian J."/>
            <person name="Yang J."/>
            <person name="Miao G."/>
            <person name="Liu S."/>
            <person name="Liang Z."/>
            <person name="Yan F."/>
            <person name="Li Y."/>
            <person name="Sun B."/>
            <person name="Zhang H."/>
            <person name="Zhang J."/>
            <person name="Zhu Y."/>
            <person name="Du M."/>
            <person name="Zhao Y."/>
            <person name="Schartl M."/>
            <person name="Tang Q."/>
            <person name="Wang J."/>
        </authorList>
    </citation>
    <scope>NUCLEOTIDE SEQUENCE</scope>
</reference>
<dbReference type="Ensembl" id="ENSCSET00000028898.1">
    <property type="protein sequence ID" value="ENSCSEP00000028515.1"/>
    <property type="gene ID" value="ENSCSEG00000018245.1"/>
</dbReference>
<name>A0A3P8WV09_CYNSE</name>